<dbReference type="RefSeq" id="WP_063261983.1">
    <property type="nucleotide sequence ID" value="NZ_LJKE01000067.1"/>
</dbReference>
<name>A0A164MN26_BACCE</name>
<protein>
    <submittedName>
        <fullName evidence="2">Wall-associated protein</fullName>
    </submittedName>
</protein>
<sequence length="75" mass="8783">MKKWNQAANTSSFKQHDQFGNPIETTRELGTGENLIQNPSFEMDDTQRWNEEKSNSQGALRKITSCRYFKYSCRC</sequence>
<organism evidence="2 3">
    <name type="scientific">Bacillus cereus</name>
    <dbReference type="NCBI Taxonomy" id="1396"/>
    <lineage>
        <taxon>Bacteria</taxon>
        <taxon>Bacillati</taxon>
        <taxon>Bacillota</taxon>
        <taxon>Bacilli</taxon>
        <taxon>Bacillales</taxon>
        <taxon>Bacillaceae</taxon>
        <taxon>Bacillus</taxon>
        <taxon>Bacillus cereus group</taxon>
    </lineage>
</organism>
<evidence type="ECO:0000256" key="1">
    <source>
        <dbReference type="SAM" id="MobiDB-lite"/>
    </source>
</evidence>
<dbReference type="Proteomes" id="UP000076482">
    <property type="component" value="Unassembled WGS sequence"/>
</dbReference>
<gene>
    <name evidence="2" type="ORF">B4088_3917</name>
</gene>
<comment type="caution">
    <text evidence="2">The sequence shown here is derived from an EMBL/GenBank/DDBJ whole genome shotgun (WGS) entry which is preliminary data.</text>
</comment>
<evidence type="ECO:0000313" key="3">
    <source>
        <dbReference type="Proteomes" id="UP000076482"/>
    </source>
</evidence>
<dbReference type="AlphaFoldDB" id="A0A164MN26"/>
<feature type="compositionally biased region" description="Polar residues" evidence="1">
    <location>
        <begin position="1"/>
        <end position="13"/>
    </location>
</feature>
<evidence type="ECO:0000313" key="2">
    <source>
        <dbReference type="EMBL" id="KZD61131.1"/>
    </source>
</evidence>
<dbReference type="PATRIC" id="fig|1396.535.peg.3504"/>
<accession>A0A164MN26</accession>
<proteinExistence type="predicted"/>
<feature type="region of interest" description="Disordered" evidence="1">
    <location>
        <begin position="1"/>
        <end position="31"/>
    </location>
</feature>
<reference evidence="2 3" key="1">
    <citation type="submission" date="2015-09" db="EMBL/GenBank/DDBJ databases">
        <title>Bacillus cereus food isolates.</title>
        <authorList>
            <person name="Boekhorst J."/>
        </authorList>
    </citation>
    <scope>NUCLEOTIDE SEQUENCE [LARGE SCALE GENOMIC DNA]</scope>
    <source>
        <strain evidence="2 3">B4088</strain>
    </source>
</reference>
<dbReference type="EMBL" id="LJKE01000067">
    <property type="protein sequence ID" value="KZD61131.1"/>
    <property type="molecule type" value="Genomic_DNA"/>
</dbReference>